<feature type="domain" description="Disease resistance R13L4/SHOC-2-like LRR" evidence="6">
    <location>
        <begin position="686"/>
        <end position="843"/>
    </location>
</feature>
<organism evidence="7 8">
    <name type="scientific">Ilex paraguariensis</name>
    <name type="common">yerba mate</name>
    <dbReference type="NCBI Taxonomy" id="185542"/>
    <lineage>
        <taxon>Eukaryota</taxon>
        <taxon>Viridiplantae</taxon>
        <taxon>Streptophyta</taxon>
        <taxon>Embryophyta</taxon>
        <taxon>Tracheophyta</taxon>
        <taxon>Spermatophyta</taxon>
        <taxon>Magnoliopsida</taxon>
        <taxon>eudicotyledons</taxon>
        <taxon>Gunneridae</taxon>
        <taxon>Pentapetalae</taxon>
        <taxon>asterids</taxon>
        <taxon>campanulids</taxon>
        <taxon>Aquifoliales</taxon>
        <taxon>Aquifoliaceae</taxon>
        <taxon>Ilex</taxon>
    </lineage>
</organism>
<name>A0ABC8TCQ7_9AQUA</name>
<dbReference type="EMBL" id="CAUOFW020004772">
    <property type="protein sequence ID" value="CAK9167207.1"/>
    <property type="molecule type" value="Genomic_DNA"/>
</dbReference>
<proteinExistence type="predicted"/>
<reference evidence="7 8" key="1">
    <citation type="submission" date="2024-02" db="EMBL/GenBank/DDBJ databases">
        <authorList>
            <person name="Vignale AGUSTIN F."/>
            <person name="Sosa J E."/>
            <person name="Modenutti C."/>
        </authorList>
    </citation>
    <scope>NUCLEOTIDE SEQUENCE [LARGE SCALE GENOMIC DNA]</scope>
</reference>
<dbReference type="Pfam" id="PF23559">
    <property type="entry name" value="WHD_DRP"/>
    <property type="match status" value="1"/>
</dbReference>
<dbReference type="PANTHER" id="PTHR47186">
    <property type="entry name" value="LEUCINE-RICH REPEAT-CONTAINING PROTEIN 57"/>
    <property type="match status" value="1"/>
</dbReference>
<feature type="compositionally biased region" description="Basic residues" evidence="4">
    <location>
        <begin position="364"/>
        <end position="378"/>
    </location>
</feature>
<feature type="domain" description="Disease resistance protein winged helix" evidence="5">
    <location>
        <begin position="524"/>
        <end position="598"/>
    </location>
</feature>
<dbReference type="InterPro" id="IPR058922">
    <property type="entry name" value="WHD_DRP"/>
</dbReference>
<keyword evidence="8" id="KW-1185">Reference proteome</keyword>
<keyword evidence="2" id="KW-0547">Nucleotide-binding</keyword>
<feature type="compositionally biased region" description="Acidic residues" evidence="4">
    <location>
        <begin position="44"/>
        <end position="53"/>
    </location>
</feature>
<dbReference type="PANTHER" id="PTHR47186:SF45">
    <property type="entry name" value="DISEASE RESISTANCE RPP13-LIKE PROTEIN 1"/>
    <property type="match status" value="1"/>
</dbReference>
<feature type="compositionally biased region" description="Pro residues" evidence="4">
    <location>
        <begin position="113"/>
        <end position="131"/>
    </location>
</feature>
<dbReference type="AlphaFoldDB" id="A0ABC8TCQ7"/>
<feature type="region of interest" description="Disordered" evidence="4">
    <location>
        <begin position="1"/>
        <end position="391"/>
    </location>
</feature>
<protein>
    <submittedName>
        <fullName evidence="7">Uncharacterized protein</fullName>
    </submittedName>
</protein>
<dbReference type="InterPro" id="IPR032675">
    <property type="entry name" value="LRR_dom_sf"/>
</dbReference>
<dbReference type="InterPro" id="IPR055414">
    <property type="entry name" value="LRR_R13L4/SHOC2-like"/>
</dbReference>
<evidence type="ECO:0000313" key="8">
    <source>
        <dbReference type="Proteomes" id="UP001642360"/>
    </source>
</evidence>
<feature type="compositionally biased region" description="Pro residues" evidence="4">
    <location>
        <begin position="165"/>
        <end position="183"/>
    </location>
</feature>
<feature type="compositionally biased region" description="Low complexity" evidence="4">
    <location>
        <begin position="283"/>
        <end position="294"/>
    </location>
</feature>
<feature type="compositionally biased region" description="Low complexity" evidence="4">
    <location>
        <begin position="26"/>
        <end position="35"/>
    </location>
</feature>
<feature type="compositionally biased region" description="Basic and acidic residues" evidence="4">
    <location>
        <begin position="857"/>
        <end position="870"/>
    </location>
</feature>
<dbReference type="Proteomes" id="UP001642360">
    <property type="component" value="Unassembled WGS sequence"/>
</dbReference>
<evidence type="ECO:0000256" key="2">
    <source>
        <dbReference type="ARBA" id="ARBA00022741"/>
    </source>
</evidence>
<feature type="compositionally biased region" description="Pro residues" evidence="4">
    <location>
        <begin position="254"/>
        <end position="282"/>
    </location>
</feature>
<accession>A0ABC8TCQ7</accession>
<dbReference type="SUPFAM" id="SSF52047">
    <property type="entry name" value="RNI-like"/>
    <property type="match status" value="1"/>
</dbReference>
<evidence type="ECO:0000256" key="1">
    <source>
        <dbReference type="ARBA" id="ARBA00022737"/>
    </source>
</evidence>
<evidence type="ECO:0000313" key="7">
    <source>
        <dbReference type="EMBL" id="CAK9167207.1"/>
    </source>
</evidence>
<sequence length="1051" mass="116152">MALTMSVETPPSPPLSTEPPPPPSPLSSSSEPPSSYDLALLDTNIEESNGDESDALHNSTQYPTIQNQDTVDKTSNIPTNGVIEENTPNNTMSMETPPPPPPPPPSSESVETSPPPPPPPSESVDTLPPPLSVSVDTAPPPPSSESVETSPPPPPPPSSESVETSPPPPPPPSESVDTLPPPLSVSVDTAPPPPSSESVETSPPPPPPPSSESVETSPPPPPPPSESVDTLPPPLSVSVDTAPPPPSSESVETSPPPPPPSESVDTLPPPLSVSVDTPPPSPSSESELLSTETSSPPPTSVNICNTEIIEENAPNKSYSSHSPKQVQTTQNQNTDGKPAKKPAFSIKAKIKKFSVRALRDRFTSKRKPQPVVKQPKKKNPNDETDSLSNLISADLGYMEKASKKLDEQKKHVDKQVKDASEKLVKLKKDQKVQELRKLKKTVTKLKLKVPPNYKIDAKEKDPHGNRQPDGAIGSKEEIPPEVLKKMPKLYNANTFENSWEFQDFMARFSGLRIELKLCLSCFAVFPEDAIIKKRLMVYWWIGEGFVPPINEGIENPKKTAEEHGNDFFDKLMELGFIEPVNERWSLVAGSCRMHPFMRNAVVTLAERAKFFDFDPKGYPMVTFGSSYRACLLGTGFENTENFEKLHMLFNVRETILEFEPTWLLRMRDVNVFHLGRWKASATQHVEVEKPNFLEGLKKMKHLRFFSLQGISGITELPECISQLTYLMILDLRACHDLEVIPEGIGSLESLTHLDMSECYLLEHMPRKLAKLTKLQVLKGFVVGDKKRKDSSCTLDDLAKLPGLTKLSIYTCMKIFPEVEHVNALGKFPALLKLTIEWGGGASQRKPDSKPLVQKTNDGGDKKKDSELIATGGEKKKDNGLVASGGDKKKDNGLIATAKKPRVERALSKIYTMKHPTIPTSSTSPTLPSRLKKLDLKCFPKRTTADWLKPANLQGLEKLYIRGGKFFDLGQFQDLARKDKWAVEQLRLKYLTELEVDWRELQELFPNLFYLEKEECPKLSFFPCNASGVWMNKMKIKQKVEGKAVVRDSIAN</sequence>
<feature type="region of interest" description="Disordered" evidence="4">
    <location>
        <begin position="455"/>
        <end position="476"/>
    </location>
</feature>
<dbReference type="Gene3D" id="3.80.10.10">
    <property type="entry name" value="Ribonuclease Inhibitor"/>
    <property type="match status" value="1"/>
</dbReference>
<evidence type="ECO:0000259" key="6">
    <source>
        <dbReference type="Pfam" id="PF23598"/>
    </source>
</evidence>
<feature type="compositionally biased region" description="Low complexity" evidence="4">
    <location>
        <begin position="84"/>
        <end position="95"/>
    </location>
</feature>
<feature type="compositionally biased region" description="Basic and acidic residues" evidence="4">
    <location>
        <begin position="455"/>
        <end position="466"/>
    </location>
</feature>
<feature type="compositionally biased region" description="Pro residues" evidence="4">
    <location>
        <begin position="96"/>
        <end position="106"/>
    </location>
</feature>
<evidence type="ECO:0000256" key="4">
    <source>
        <dbReference type="SAM" id="MobiDB-lite"/>
    </source>
</evidence>
<keyword evidence="1" id="KW-0677">Repeat</keyword>
<evidence type="ECO:0000259" key="5">
    <source>
        <dbReference type="Pfam" id="PF23559"/>
    </source>
</evidence>
<feature type="compositionally biased region" description="Polar residues" evidence="4">
    <location>
        <begin position="56"/>
        <end position="79"/>
    </location>
</feature>
<feature type="compositionally biased region" description="Polar residues" evidence="4">
    <location>
        <begin position="314"/>
        <end position="335"/>
    </location>
</feature>
<keyword evidence="3" id="KW-0175">Coiled coil</keyword>
<feature type="coiled-coil region" evidence="3">
    <location>
        <begin position="398"/>
        <end position="448"/>
    </location>
</feature>
<feature type="compositionally biased region" description="Pro residues" evidence="4">
    <location>
        <begin position="10"/>
        <end position="25"/>
    </location>
</feature>
<gene>
    <name evidence="7" type="ORF">ILEXP_LOCUS36467</name>
</gene>
<dbReference type="Pfam" id="PF23598">
    <property type="entry name" value="LRR_14"/>
    <property type="match status" value="1"/>
</dbReference>
<feature type="compositionally biased region" description="Pro residues" evidence="4">
    <location>
        <begin position="217"/>
        <end position="235"/>
    </location>
</feature>
<comment type="caution">
    <text evidence="7">The sequence shown here is derived from an EMBL/GenBank/DDBJ whole genome shotgun (WGS) entry which is preliminary data.</text>
</comment>
<evidence type="ECO:0000256" key="3">
    <source>
        <dbReference type="SAM" id="Coils"/>
    </source>
</evidence>
<feature type="region of interest" description="Disordered" evidence="4">
    <location>
        <begin position="840"/>
        <end position="870"/>
    </location>
</feature>